<reference evidence="2" key="1">
    <citation type="submission" date="2021-06" db="EMBL/GenBank/DDBJ databases">
        <title>Updating the genus Pseudomonas: Description of 43 new species and partition of the Pseudomonas putida group.</title>
        <authorList>
            <person name="Girard L."/>
            <person name="Lood C."/>
            <person name="Vandamme P."/>
            <person name="Rokni-Zadeh H."/>
            <person name="Van Noort V."/>
            <person name="Hofte M."/>
            <person name="Lavigne R."/>
            <person name="De Mot R."/>
        </authorList>
    </citation>
    <scope>NUCLEOTIDE SEQUENCE</scope>
    <source>
        <strain evidence="2">SWRI79</strain>
    </source>
</reference>
<proteinExistence type="predicted"/>
<name>A0ABS6PWT5_9PSED</name>
<dbReference type="EMBL" id="JAHSTV010000007">
    <property type="protein sequence ID" value="MBV4464931.1"/>
    <property type="molecule type" value="Genomic_DNA"/>
</dbReference>
<evidence type="ECO:0000313" key="2">
    <source>
        <dbReference type="EMBL" id="MBV4464931.1"/>
    </source>
</evidence>
<protein>
    <submittedName>
        <fullName evidence="2">Type III secretion protein</fullName>
    </submittedName>
</protein>
<dbReference type="Proteomes" id="UP000886900">
    <property type="component" value="Unassembled WGS sequence"/>
</dbReference>
<keyword evidence="3" id="KW-1185">Reference proteome</keyword>
<sequence>MSHSDPDSQVPVNDPGRVVLGQTLDLLAPIRRHRMSMAELSWHRQQKVLKALRERLEVMEQERQLLHEAHRQSRIELREQHANRPLSISEMNTWLAREQQSIRRIEDDERTYKALEQEYRQQSQWVEGSRLEMRRRQREMEKLDYLIDLAREAS</sequence>
<dbReference type="RefSeq" id="WP_217857173.1">
    <property type="nucleotide sequence ID" value="NZ_JAHSTV010000007.1"/>
</dbReference>
<organism evidence="2 3">
    <name type="scientific">Pseudomonas farris</name>
    <dbReference type="NCBI Taxonomy" id="2841207"/>
    <lineage>
        <taxon>Bacteria</taxon>
        <taxon>Pseudomonadati</taxon>
        <taxon>Pseudomonadota</taxon>
        <taxon>Gammaproteobacteria</taxon>
        <taxon>Pseudomonadales</taxon>
        <taxon>Pseudomonadaceae</taxon>
        <taxon>Pseudomonas</taxon>
    </lineage>
</organism>
<evidence type="ECO:0000256" key="1">
    <source>
        <dbReference type="SAM" id="Coils"/>
    </source>
</evidence>
<keyword evidence="1" id="KW-0175">Coiled coil</keyword>
<accession>A0ABS6PWT5</accession>
<comment type="caution">
    <text evidence="2">The sequence shown here is derived from an EMBL/GenBank/DDBJ whole genome shotgun (WGS) entry which is preliminary data.</text>
</comment>
<feature type="coiled-coil region" evidence="1">
    <location>
        <begin position="42"/>
        <end position="69"/>
    </location>
</feature>
<evidence type="ECO:0000313" key="3">
    <source>
        <dbReference type="Proteomes" id="UP000886900"/>
    </source>
</evidence>
<gene>
    <name evidence="2" type="ORF">KVG95_16515</name>
</gene>